<accession>A0ABR7NKM0</accession>
<evidence type="ECO:0000256" key="3">
    <source>
        <dbReference type="SAM" id="SignalP"/>
    </source>
</evidence>
<dbReference type="SUPFAM" id="SSF51261">
    <property type="entry name" value="Duplicated hybrid motif"/>
    <property type="match status" value="1"/>
</dbReference>
<feature type="domain" description="M23ase beta-sheet core" evidence="4">
    <location>
        <begin position="286"/>
        <end position="391"/>
    </location>
</feature>
<keyword evidence="2" id="KW-0175">Coiled coil</keyword>
<sequence length="396" mass="44100">MQKQRILSFLLAGMLAFSLLGVSGAATDDDAGEYKEELDALSSRYDELEAQQKAITEQINKTKSEKDKYLLQKKELDNQIYSVRQQIGVLSDKITLLEGHIAEKEDELQQQNEEIEENYELLKKRLRVMYKAGNASVLGLVLGAEDFSEFLTRGQVASRVAKHDQELIEEMRRKVAEIEETKAAIEADKSDLEGSKSQQAAKQTQLAGQIADTQDQIQDITALEQDYLANKAAIDKQMKEVQAEVDAIYSKIKSVGEYEGGIMLWPVEGYQTVTSDYGWRFGGTDFHTGIDIARLNARGEGIYGKPIRAASDGTVVFTQTTYTYGRGYGIYLIIDHGGGISTLYGHTCGLNVRLGDKVKRGQTIAFVGSTGWSTGPHLHFEVRVNGAYTNPWPYLR</sequence>
<dbReference type="PANTHER" id="PTHR21666">
    <property type="entry name" value="PEPTIDASE-RELATED"/>
    <property type="match status" value="1"/>
</dbReference>
<feature type="domain" description="Peptidoglycan hydrolase PcsB coiled-coil" evidence="5">
    <location>
        <begin position="110"/>
        <end position="180"/>
    </location>
</feature>
<dbReference type="CDD" id="cd12797">
    <property type="entry name" value="M23_peptidase"/>
    <property type="match status" value="1"/>
</dbReference>
<keyword evidence="7" id="KW-1185">Reference proteome</keyword>
<protein>
    <submittedName>
        <fullName evidence="6">Peptidoglycan DD-metalloendopeptidase family protein</fullName>
    </submittedName>
</protein>
<dbReference type="Pfam" id="PF24568">
    <property type="entry name" value="CC_PcsB"/>
    <property type="match status" value="1"/>
</dbReference>
<dbReference type="InterPro" id="IPR050570">
    <property type="entry name" value="Cell_wall_metabolism_enzyme"/>
</dbReference>
<dbReference type="EMBL" id="JACRTB010000018">
    <property type="protein sequence ID" value="MBC8576952.1"/>
    <property type="molecule type" value="Genomic_DNA"/>
</dbReference>
<keyword evidence="1 3" id="KW-0732">Signal</keyword>
<feature type="signal peptide" evidence="3">
    <location>
        <begin position="1"/>
        <end position="25"/>
    </location>
</feature>
<reference evidence="6 7" key="1">
    <citation type="submission" date="2020-08" db="EMBL/GenBank/DDBJ databases">
        <title>Genome public.</title>
        <authorList>
            <person name="Liu C."/>
            <person name="Sun Q."/>
        </authorList>
    </citation>
    <scope>NUCLEOTIDE SEQUENCE [LARGE SCALE GENOMIC DNA]</scope>
    <source>
        <strain evidence="6 7">BX1</strain>
    </source>
</reference>
<dbReference type="PANTHER" id="PTHR21666:SF289">
    <property type="entry name" value="L-ALA--D-GLU ENDOPEPTIDASE"/>
    <property type="match status" value="1"/>
</dbReference>
<dbReference type="InterPro" id="IPR016047">
    <property type="entry name" value="M23ase_b-sheet_dom"/>
</dbReference>
<dbReference type="RefSeq" id="WP_316248702.1">
    <property type="nucleotide sequence ID" value="NZ_JACRTB010000018.1"/>
</dbReference>
<evidence type="ECO:0000313" key="6">
    <source>
        <dbReference type="EMBL" id="MBC8576952.1"/>
    </source>
</evidence>
<dbReference type="Pfam" id="PF01551">
    <property type="entry name" value="Peptidase_M23"/>
    <property type="match status" value="1"/>
</dbReference>
<comment type="caution">
    <text evidence="6">The sequence shown here is derived from an EMBL/GenBank/DDBJ whole genome shotgun (WGS) entry which is preliminary data.</text>
</comment>
<evidence type="ECO:0000259" key="4">
    <source>
        <dbReference type="Pfam" id="PF01551"/>
    </source>
</evidence>
<dbReference type="Gene3D" id="2.70.70.10">
    <property type="entry name" value="Glucose Permease (Domain IIA)"/>
    <property type="match status" value="1"/>
</dbReference>
<dbReference type="Gene3D" id="6.10.250.3150">
    <property type="match status" value="1"/>
</dbReference>
<dbReference type="InterPro" id="IPR057309">
    <property type="entry name" value="PcsB_CC"/>
</dbReference>
<feature type="coiled-coil region" evidence="2">
    <location>
        <begin position="161"/>
        <end position="195"/>
    </location>
</feature>
<dbReference type="InterPro" id="IPR011055">
    <property type="entry name" value="Dup_hybrid_motif"/>
</dbReference>
<evidence type="ECO:0000259" key="5">
    <source>
        <dbReference type="Pfam" id="PF24568"/>
    </source>
</evidence>
<feature type="chain" id="PRO_5047484662" evidence="3">
    <location>
        <begin position="26"/>
        <end position="396"/>
    </location>
</feature>
<evidence type="ECO:0000256" key="1">
    <source>
        <dbReference type="ARBA" id="ARBA00022729"/>
    </source>
</evidence>
<dbReference type="Proteomes" id="UP000658131">
    <property type="component" value="Unassembled WGS sequence"/>
</dbReference>
<gene>
    <name evidence="6" type="ORF">H8717_11120</name>
</gene>
<evidence type="ECO:0000313" key="7">
    <source>
        <dbReference type="Proteomes" id="UP000658131"/>
    </source>
</evidence>
<proteinExistence type="predicted"/>
<feature type="coiled-coil region" evidence="2">
    <location>
        <begin position="31"/>
        <end position="132"/>
    </location>
</feature>
<organism evidence="6 7">
    <name type="scientific">Yanshouia hominis</name>
    <dbReference type="NCBI Taxonomy" id="2763673"/>
    <lineage>
        <taxon>Bacteria</taxon>
        <taxon>Bacillati</taxon>
        <taxon>Bacillota</taxon>
        <taxon>Clostridia</taxon>
        <taxon>Eubacteriales</taxon>
        <taxon>Oscillospiraceae</taxon>
        <taxon>Yanshouia</taxon>
    </lineage>
</organism>
<evidence type="ECO:0000256" key="2">
    <source>
        <dbReference type="SAM" id="Coils"/>
    </source>
</evidence>
<name>A0ABR7NKM0_9FIRM</name>